<proteinExistence type="predicted"/>
<dbReference type="EMBL" id="RQGI01000004">
    <property type="protein sequence ID" value="TGL75423.1"/>
    <property type="molecule type" value="Genomic_DNA"/>
</dbReference>
<evidence type="ECO:0000313" key="2">
    <source>
        <dbReference type="Proteomes" id="UP000297352"/>
    </source>
</evidence>
<reference evidence="2" key="1">
    <citation type="journal article" date="2019" name="PLoS Negl. Trop. Dis.">
        <title>Revisiting the worldwide diversity of Leptospira species in the environment.</title>
        <authorList>
            <person name="Vincent A.T."/>
            <person name="Schiettekatte O."/>
            <person name="Bourhy P."/>
            <person name="Veyrier F.J."/>
            <person name="Picardeau M."/>
        </authorList>
    </citation>
    <scope>NUCLEOTIDE SEQUENCE [LARGE SCALE GENOMIC DNA]</scope>
    <source>
        <strain evidence="2">201702449</strain>
    </source>
</reference>
<comment type="caution">
    <text evidence="1">The sequence shown here is derived from an EMBL/GenBank/DDBJ whole genome shotgun (WGS) entry which is preliminary data.</text>
</comment>
<keyword evidence="2" id="KW-1185">Reference proteome</keyword>
<dbReference type="RefSeq" id="WP_135688474.1">
    <property type="nucleotide sequence ID" value="NZ_RQGI01000004.1"/>
</dbReference>
<accession>A0ABY2MTX2</accession>
<organism evidence="1 2">
    <name type="scientific">Leptospira levettii</name>
    <dbReference type="NCBI Taxonomy" id="2023178"/>
    <lineage>
        <taxon>Bacteria</taxon>
        <taxon>Pseudomonadati</taxon>
        <taxon>Spirochaetota</taxon>
        <taxon>Spirochaetia</taxon>
        <taxon>Leptospirales</taxon>
        <taxon>Leptospiraceae</taxon>
        <taxon>Leptospira</taxon>
    </lineage>
</organism>
<dbReference type="InterPro" id="IPR054221">
    <property type="entry name" value="DUF6941"/>
</dbReference>
<gene>
    <name evidence="1" type="ORF">EHQ60_00430</name>
</gene>
<sequence length="134" mass="14547">MSNPVVQAILFADRIIEEKNGKKGIIGTFDTIYSPSFPALAFPWGVYVAITGVTSKVQFSLSLKGKSPNPLIHLKGELNGTNAEALIELPLNFENIQFPEPGNYNFDIEIEGKLIGSRVMKLAIANIQNSQIGG</sequence>
<dbReference type="Pfam" id="PF22091">
    <property type="entry name" value="DUF6941"/>
    <property type="match status" value="1"/>
</dbReference>
<protein>
    <submittedName>
        <fullName evidence="1">Uncharacterized protein</fullName>
    </submittedName>
</protein>
<evidence type="ECO:0000313" key="1">
    <source>
        <dbReference type="EMBL" id="TGL75423.1"/>
    </source>
</evidence>
<name>A0ABY2MTX2_9LEPT</name>
<dbReference type="Proteomes" id="UP000297352">
    <property type="component" value="Unassembled WGS sequence"/>
</dbReference>